<feature type="domain" description="EGF-like" evidence="5">
    <location>
        <begin position="266"/>
        <end position="300"/>
    </location>
</feature>
<protein>
    <submittedName>
        <fullName evidence="8">Tyrosine kinase with immunoglobulin-like and EGF-like domains 1</fullName>
    </submittedName>
</protein>
<dbReference type="FunFam" id="2.60.40.10:FF:002958">
    <property type="entry name" value="Uncharacterized protein"/>
    <property type="match status" value="1"/>
</dbReference>
<evidence type="ECO:0000256" key="4">
    <source>
        <dbReference type="PROSITE-ProRule" id="PRU00076"/>
    </source>
</evidence>
<evidence type="ECO:0000256" key="1">
    <source>
        <dbReference type="ARBA" id="ARBA00022536"/>
    </source>
</evidence>
<keyword evidence="1 4" id="KW-0245">EGF-like domain</keyword>
<dbReference type="Pfam" id="PF07974">
    <property type="entry name" value="EGF_2"/>
    <property type="match status" value="1"/>
</dbReference>
<keyword evidence="3" id="KW-0393">Immunoglobulin domain</keyword>
<evidence type="ECO:0000256" key="3">
    <source>
        <dbReference type="ARBA" id="ARBA00023319"/>
    </source>
</evidence>
<dbReference type="InterPro" id="IPR036116">
    <property type="entry name" value="FN3_sf"/>
</dbReference>
<dbReference type="SUPFAM" id="SSF48726">
    <property type="entry name" value="Immunoglobulin"/>
    <property type="match status" value="1"/>
</dbReference>
<evidence type="ECO:0000259" key="7">
    <source>
        <dbReference type="PROSITE" id="PS50853"/>
    </source>
</evidence>
<dbReference type="InterPro" id="IPR013783">
    <property type="entry name" value="Ig-like_fold"/>
</dbReference>
<reference evidence="8" key="1">
    <citation type="submission" date="2025-08" db="UniProtKB">
        <authorList>
            <consortium name="Ensembl"/>
        </authorList>
    </citation>
    <scope>IDENTIFICATION</scope>
</reference>
<dbReference type="SMART" id="SM00181">
    <property type="entry name" value="EGF"/>
    <property type="match status" value="3"/>
</dbReference>
<comment type="caution">
    <text evidence="4">Lacks conserved residue(s) required for the propagation of feature annotation.</text>
</comment>
<feature type="disulfide bond" evidence="4">
    <location>
        <begin position="201"/>
        <end position="210"/>
    </location>
</feature>
<dbReference type="Gene3D" id="2.170.300.10">
    <property type="entry name" value="Tie2 ligand-binding domain superfamily"/>
    <property type="match status" value="1"/>
</dbReference>
<feature type="domain" description="Ig-like" evidence="6">
    <location>
        <begin position="306"/>
        <end position="394"/>
    </location>
</feature>
<keyword evidence="2 4" id="KW-1015">Disulfide bond</keyword>
<dbReference type="InterPro" id="IPR003961">
    <property type="entry name" value="FN3_dom"/>
</dbReference>
<dbReference type="STRING" id="41447.ENSSDUP00000018968"/>
<dbReference type="InterPro" id="IPR000742">
    <property type="entry name" value="EGF"/>
</dbReference>
<dbReference type="Proteomes" id="UP000261420">
    <property type="component" value="Unplaced"/>
</dbReference>
<dbReference type="Gene3D" id="2.60.40.10">
    <property type="entry name" value="Immunoglobulins"/>
    <property type="match status" value="4"/>
</dbReference>
<dbReference type="CDD" id="cd00063">
    <property type="entry name" value="FN3"/>
    <property type="match status" value="1"/>
</dbReference>
<sequence length="598" mass="66314">DLTMISTAEVNGINQFTISCINGERSPGQVELDIKRDNKILIFPKKPNFKVSKPRNNEVKVKDFRDLDNIGIFYCESIQEVPPFEMVTMINNFGGGVFRRHTTSFFTSYHNLITYSLRFSDTSSLDCVSSLITVCFYGPYTFANQGIYSASYVGDSPLQGAWMRLIVRDCPSNKWGPYCNQDCPECLNGGVCHDADGDCVCPPGFMGTRCETACREGMFGQNCQESCGSELNCKGLRFCLPDPYGCSCASGWFGSRCEKACDKDMYGPDCRLSCKCQNGGVCNRFSGCQCPTGWRGPNCKKSDRAPQILDLASNLELNLNSSPKILCSATGNPLPNHNSIELRKLDSTVLKTVIESNKSTALFEIHRLSAQQSGLWECRVYTNGGQDSRKFNLTIKEPPVPTTAPRLLEKRSKQLLVMPVDSHRGDGPIVSTRILYKPVDNRGSWSSIIGDDKEPITLMNLEPSKRYRVCVQLSRPGEGGEGDHGPEAIMETDCPEPTVQPEIDSSSLEGRNATVRWRLPTNNGINAGTATGFLVQLFRPPPYNEKLLEVTTLLNVLSTKFHNLEYQQDYIVVVQLINCGSQGPLSSPYHFRINSQGN</sequence>
<keyword evidence="9" id="KW-1185">Reference proteome</keyword>
<dbReference type="PANTHER" id="PTHR26391:SF18">
    <property type="entry name" value="PROTEIN KINASE RECEPTOR TIE-1, PUTATIVE-RELATED"/>
    <property type="match status" value="1"/>
</dbReference>
<reference evidence="8" key="2">
    <citation type="submission" date="2025-09" db="UniProtKB">
        <authorList>
            <consortium name="Ensembl"/>
        </authorList>
    </citation>
    <scope>IDENTIFICATION</scope>
</reference>
<evidence type="ECO:0000313" key="8">
    <source>
        <dbReference type="Ensembl" id="ENSSDUP00000018968.1"/>
    </source>
</evidence>
<name>A0A3B4UKX1_SERDU</name>
<dbReference type="InterPro" id="IPR013111">
    <property type="entry name" value="EGF_extracell"/>
</dbReference>
<dbReference type="Ensembl" id="ENSSDUT00000019307.1">
    <property type="protein sequence ID" value="ENSSDUP00000018968.1"/>
    <property type="gene ID" value="ENSSDUG00000013845.1"/>
</dbReference>
<dbReference type="InterPro" id="IPR036179">
    <property type="entry name" value="Ig-like_dom_sf"/>
</dbReference>
<feature type="domain" description="EGF-like" evidence="5">
    <location>
        <begin position="180"/>
        <end position="211"/>
    </location>
</feature>
<dbReference type="PROSITE" id="PS01186">
    <property type="entry name" value="EGF_2"/>
    <property type="match status" value="1"/>
</dbReference>
<evidence type="ECO:0000259" key="5">
    <source>
        <dbReference type="PROSITE" id="PS50026"/>
    </source>
</evidence>
<feature type="domain" description="Fibronectin type-III" evidence="7">
    <location>
        <begin position="398"/>
        <end position="495"/>
    </location>
</feature>
<organism evidence="8 9">
    <name type="scientific">Seriola dumerili</name>
    <name type="common">Greater amberjack</name>
    <name type="synonym">Caranx dumerili</name>
    <dbReference type="NCBI Taxonomy" id="41447"/>
    <lineage>
        <taxon>Eukaryota</taxon>
        <taxon>Metazoa</taxon>
        <taxon>Chordata</taxon>
        <taxon>Craniata</taxon>
        <taxon>Vertebrata</taxon>
        <taxon>Euteleostomi</taxon>
        <taxon>Actinopterygii</taxon>
        <taxon>Neopterygii</taxon>
        <taxon>Teleostei</taxon>
        <taxon>Neoteleostei</taxon>
        <taxon>Acanthomorphata</taxon>
        <taxon>Carangaria</taxon>
        <taxon>Carangiformes</taxon>
        <taxon>Carangidae</taxon>
        <taxon>Seriola</taxon>
    </lineage>
</organism>
<proteinExistence type="predicted"/>
<evidence type="ECO:0000313" key="9">
    <source>
        <dbReference type="Proteomes" id="UP000261420"/>
    </source>
</evidence>
<feature type="disulfide bond" evidence="4">
    <location>
        <begin position="290"/>
        <end position="299"/>
    </location>
</feature>
<dbReference type="PROSITE" id="PS50853">
    <property type="entry name" value="FN3"/>
    <property type="match status" value="2"/>
</dbReference>
<feature type="domain" description="Fibronectin type-III" evidence="7">
    <location>
        <begin position="497"/>
        <end position="596"/>
    </location>
</feature>
<dbReference type="SUPFAM" id="SSF49265">
    <property type="entry name" value="Fibronectin type III"/>
    <property type="match status" value="1"/>
</dbReference>
<dbReference type="FunFam" id="2.60.40.10:FF:000583">
    <property type="entry name" value="tyrosine-protein kinase receptor Tie-1 isoform X2"/>
    <property type="match status" value="1"/>
</dbReference>
<dbReference type="PROSITE" id="PS50835">
    <property type="entry name" value="IG_LIKE"/>
    <property type="match status" value="1"/>
</dbReference>
<accession>A0A3B4UKX1</accession>
<dbReference type="PROSITE" id="PS00022">
    <property type="entry name" value="EGF_1"/>
    <property type="match status" value="3"/>
</dbReference>
<dbReference type="PROSITE" id="PS50026">
    <property type="entry name" value="EGF_3"/>
    <property type="match status" value="2"/>
</dbReference>
<dbReference type="GeneTree" id="ENSGT00940000157693"/>
<dbReference type="CDD" id="cd00054">
    <property type="entry name" value="EGF_CA"/>
    <property type="match status" value="1"/>
</dbReference>
<dbReference type="AlphaFoldDB" id="A0A3B4UKX1"/>
<dbReference type="InterPro" id="IPR007110">
    <property type="entry name" value="Ig-like_dom"/>
</dbReference>
<evidence type="ECO:0000256" key="2">
    <source>
        <dbReference type="ARBA" id="ARBA00023157"/>
    </source>
</evidence>
<evidence type="ECO:0000259" key="6">
    <source>
        <dbReference type="PROSITE" id="PS50835"/>
    </source>
</evidence>
<dbReference type="PANTHER" id="PTHR26391">
    <property type="entry name" value="INACTIVE TYROSINE-PROTEIN KINASE 7"/>
    <property type="match status" value="1"/>
</dbReference>
<dbReference type="FunFam" id="2.170.300.10:FF:000003">
    <property type="entry name" value="tyrosine-protein kinase receptor Tie-1 isoform X1"/>
    <property type="match status" value="1"/>
</dbReference>